<dbReference type="Gene3D" id="3.20.20.30">
    <property type="entry name" value="Luciferase-like domain"/>
    <property type="match status" value="1"/>
</dbReference>
<dbReference type="PANTHER" id="PTHR43244:SF2">
    <property type="entry name" value="CONSERVED HYPOTHETICAL ALANINE AND PROLINE-RICH PROTEIN"/>
    <property type="match status" value="1"/>
</dbReference>
<dbReference type="InterPro" id="IPR019921">
    <property type="entry name" value="Lucif-like_OxRdtase_Rv2161c"/>
</dbReference>
<name>A0A094Q434_9ZZZZ</name>
<dbReference type="InterPro" id="IPR050564">
    <property type="entry name" value="F420-G6PD/mer"/>
</dbReference>
<dbReference type="SUPFAM" id="SSF51679">
    <property type="entry name" value="Bacterial luciferase-like"/>
    <property type="match status" value="1"/>
</dbReference>
<sequence>MDFGIIFANTGAYTTPEGAITMGQCAEANGFESVWTVEHPAIPKGYESEYPYSRDGKMPGDETAPVPDPLVWLTWVGAHTTTLKLATGVMILPLRNPVVFAKECATLDMLTGGRFILGVGVGWLHEEFDAIGVGWDDRGAHTDDSIHALRALWNNEVANYQGTHSSFGDIYSFPKPANGTIPVVVGGHSKPAARRAGRFGDGFFPADPRKLPELLPVMRAAAEEAGRDPNTIEITSGGAPTVEIIKMLADLGVTRMLVPPLAMHPAKLPEAMGKFADDVISKF</sequence>
<protein>
    <recommendedName>
        <fullName evidence="1">Luciferase-like domain-containing protein</fullName>
    </recommendedName>
</protein>
<accession>A0A094Q434</accession>
<dbReference type="NCBIfam" id="TIGR03619">
    <property type="entry name" value="F420_Rv2161c"/>
    <property type="match status" value="1"/>
</dbReference>
<dbReference type="PANTHER" id="PTHR43244">
    <property type="match status" value="1"/>
</dbReference>
<feature type="domain" description="Luciferase-like" evidence="1">
    <location>
        <begin position="7"/>
        <end position="240"/>
    </location>
</feature>
<evidence type="ECO:0000259" key="1">
    <source>
        <dbReference type="Pfam" id="PF00296"/>
    </source>
</evidence>
<dbReference type="InterPro" id="IPR011251">
    <property type="entry name" value="Luciferase-like_dom"/>
</dbReference>
<dbReference type="Pfam" id="PF00296">
    <property type="entry name" value="Bac_luciferase"/>
    <property type="match status" value="1"/>
</dbReference>
<comment type="caution">
    <text evidence="2">The sequence shown here is derived from an EMBL/GenBank/DDBJ whole genome shotgun (WGS) entry which is preliminary data.</text>
</comment>
<dbReference type="InterPro" id="IPR036661">
    <property type="entry name" value="Luciferase-like_sf"/>
</dbReference>
<organism evidence="2">
    <name type="scientific">freshwater metagenome</name>
    <dbReference type="NCBI Taxonomy" id="449393"/>
    <lineage>
        <taxon>unclassified sequences</taxon>
        <taxon>metagenomes</taxon>
        <taxon>ecological metagenomes</taxon>
    </lineage>
</organism>
<reference evidence="2" key="1">
    <citation type="submission" date="2014-06" db="EMBL/GenBank/DDBJ databases">
        <title>Key roles for freshwater Actinobacteria revealed by deep metagenomic sequencing.</title>
        <authorList>
            <person name="Ghai R."/>
            <person name="Mizuno C.M."/>
            <person name="Picazo A."/>
            <person name="Camacho A."/>
            <person name="Rodriguez-Valera F."/>
        </authorList>
    </citation>
    <scope>NUCLEOTIDE SEQUENCE</scope>
</reference>
<evidence type="ECO:0000313" key="2">
    <source>
        <dbReference type="EMBL" id="KGA16839.1"/>
    </source>
</evidence>
<gene>
    <name evidence="2" type="ORF">GM51_11715</name>
</gene>
<proteinExistence type="predicted"/>
<dbReference type="EMBL" id="JNSL01000074">
    <property type="protein sequence ID" value="KGA16839.1"/>
    <property type="molecule type" value="Genomic_DNA"/>
</dbReference>
<dbReference type="AlphaFoldDB" id="A0A094Q434"/>
<dbReference type="GO" id="GO:0016705">
    <property type="term" value="F:oxidoreductase activity, acting on paired donors, with incorporation or reduction of molecular oxygen"/>
    <property type="evidence" value="ECO:0007669"/>
    <property type="project" value="InterPro"/>
</dbReference>